<name>A0A2N3U9E0_9BACT</name>
<accession>A0A2N3U9E0</accession>
<evidence type="ECO:0000313" key="1">
    <source>
        <dbReference type="EMBL" id="PKV63373.1"/>
    </source>
</evidence>
<dbReference type="AlphaFoldDB" id="A0A2N3U9E0"/>
<sequence>MPYIYFGVLLQGYSSGISAQGDIWKLSGVSAIAIPYIKTHYLSDYDKR</sequence>
<comment type="caution">
    <text evidence="1">The sequence shown here is derived from an EMBL/GenBank/DDBJ whole genome shotgun (WGS) entry which is preliminary data.</text>
</comment>
<evidence type="ECO:0000313" key="2">
    <source>
        <dbReference type="Proteomes" id="UP000233782"/>
    </source>
</evidence>
<keyword evidence="2" id="KW-1185">Reference proteome</keyword>
<gene>
    <name evidence="1" type="ORF">BD749_3215</name>
</gene>
<dbReference type="EMBL" id="PJMU01000003">
    <property type="protein sequence ID" value="PKV63373.1"/>
    <property type="molecule type" value="Genomic_DNA"/>
</dbReference>
<organism evidence="1 2">
    <name type="scientific">Pontibacter ramchanderi</name>
    <dbReference type="NCBI Taxonomy" id="1179743"/>
    <lineage>
        <taxon>Bacteria</taxon>
        <taxon>Pseudomonadati</taxon>
        <taxon>Bacteroidota</taxon>
        <taxon>Cytophagia</taxon>
        <taxon>Cytophagales</taxon>
        <taxon>Hymenobacteraceae</taxon>
        <taxon>Pontibacter</taxon>
    </lineage>
</organism>
<proteinExistence type="predicted"/>
<reference evidence="1 2" key="1">
    <citation type="submission" date="2017-12" db="EMBL/GenBank/DDBJ databases">
        <title>Genomic Encyclopedia of Type Strains, Phase III (KMG-III): the genomes of soil and plant-associated and newly described type strains.</title>
        <authorList>
            <person name="Whitman W."/>
        </authorList>
    </citation>
    <scope>NUCLEOTIDE SEQUENCE [LARGE SCALE GENOMIC DNA]</scope>
    <source>
        <strain evidence="1 2">LP43</strain>
    </source>
</reference>
<protein>
    <submittedName>
        <fullName evidence="1">Uncharacterized protein</fullName>
    </submittedName>
</protein>
<dbReference type="Proteomes" id="UP000233782">
    <property type="component" value="Unassembled WGS sequence"/>
</dbReference>
<dbReference type="RefSeq" id="WP_180336427.1">
    <property type="nucleotide sequence ID" value="NZ_PJMU01000003.1"/>
</dbReference>